<evidence type="ECO:0000313" key="2">
    <source>
        <dbReference type="EMBL" id="QSE96623.1"/>
    </source>
</evidence>
<organism evidence="2 3">
    <name type="scientific">Fulvivirga lutea</name>
    <dbReference type="NCBI Taxonomy" id="2810512"/>
    <lineage>
        <taxon>Bacteria</taxon>
        <taxon>Pseudomonadati</taxon>
        <taxon>Bacteroidota</taxon>
        <taxon>Cytophagia</taxon>
        <taxon>Cytophagales</taxon>
        <taxon>Fulvivirgaceae</taxon>
        <taxon>Fulvivirga</taxon>
    </lineage>
</organism>
<dbReference type="Proteomes" id="UP000662783">
    <property type="component" value="Chromosome"/>
</dbReference>
<name>A0A974WFL8_9BACT</name>
<accession>A0A974WFL8</accession>
<dbReference type="AlphaFoldDB" id="A0A974WFL8"/>
<feature type="transmembrane region" description="Helical" evidence="1">
    <location>
        <begin position="38"/>
        <end position="58"/>
    </location>
</feature>
<protein>
    <submittedName>
        <fullName evidence="2">Uncharacterized protein</fullName>
    </submittedName>
</protein>
<evidence type="ECO:0000256" key="1">
    <source>
        <dbReference type="SAM" id="Phobius"/>
    </source>
</evidence>
<keyword evidence="1" id="KW-0812">Transmembrane</keyword>
<feature type="transmembrane region" description="Helical" evidence="1">
    <location>
        <begin position="542"/>
        <end position="559"/>
    </location>
</feature>
<keyword evidence="1" id="KW-0472">Membrane</keyword>
<gene>
    <name evidence="2" type="ORF">JR347_13595</name>
</gene>
<feature type="transmembrane region" description="Helical" evidence="1">
    <location>
        <begin position="6"/>
        <end position="26"/>
    </location>
</feature>
<proteinExistence type="predicted"/>
<evidence type="ECO:0000313" key="3">
    <source>
        <dbReference type="Proteomes" id="UP000662783"/>
    </source>
</evidence>
<sequence length="564" mass="64752">MGVLNADLWWYVVPTLLALLAVLVFLESKNGRLYLSRLVATVVALISIVLLYLEPYYFSEVDADTIIITTKEANKVDSLRVKYPNNKFIEWSDTIRTSDLTNHVIVNGYGIPEYDLYKLKGKKVDFIAAEIPNGIIDVCHQSEVILGENQVVQLRVNQLENTWLKLSMLGGVVDSVMVQKDSIKAVTLNYKPLVSGKTLLNITAEAENTVIQLEQLPVIVYQPDKSDVLILNDHPTFETKFLKNHLIAQGHRVFVRSKITTDRYRHENSGFEFDKLPYLSESLLGEFDVLIIPANDFFSLSRNERLNIEKQVKERGLGLLLLASNASDKIPDWINASFNKLEDDKQTMQLGKESVEIESIVGINSNQPLSECHLSINDVCFNLSQPLGLGKVGILSIINTFKLSLNGNETQYQLLWDKILSKFIYKQMSPLTIESQLVYLDEPNKLWVINNGAPKVAFDSVRLTFRQHEFIDDRWQTTIWPRKAGWNNIVLSDKPESKWQYVFQQDEWSSVKNYQTLILNASYFNSINDYAAKEREVKKLISKWWFLLLFLVSMGYLWLEPKLR</sequence>
<dbReference type="RefSeq" id="WP_205721137.1">
    <property type="nucleotide sequence ID" value="NZ_CP070608.1"/>
</dbReference>
<keyword evidence="1" id="KW-1133">Transmembrane helix</keyword>
<reference evidence="2" key="1">
    <citation type="submission" date="2021-02" db="EMBL/GenBank/DDBJ databases">
        <title>Fulvivirga sp. S481 isolated from sea water.</title>
        <authorList>
            <person name="Bae S.S."/>
            <person name="Baek K."/>
        </authorList>
    </citation>
    <scope>NUCLEOTIDE SEQUENCE</scope>
    <source>
        <strain evidence="2">S481</strain>
    </source>
</reference>
<dbReference type="KEGG" id="fuv:JR347_13595"/>
<dbReference type="EMBL" id="CP070608">
    <property type="protein sequence ID" value="QSE96623.1"/>
    <property type="molecule type" value="Genomic_DNA"/>
</dbReference>
<keyword evidence="3" id="KW-1185">Reference proteome</keyword>